<evidence type="ECO:0008006" key="4">
    <source>
        <dbReference type="Google" id="ProtNLM"/>
    </source>
</evidence>
<dbReference type="SUPFAM" id="SSF49464">
    <property type="entry name" value="Carboxypeptidase regulatory domain-like"/>
    <property type="match status" value="1"/>
</dbReference>
<accession>A0A521C4T9</accession>
<sequence length="237" mass="27264">MKNFVAVFIFLIGNMFLSQVYASQPEKENIINISGIVFDSKSLLPIENVNIYNEKGDVIAKTDSKGYFIGKLQYANKEGIKFKIKLEKKGYLSFTQTENWADFKKGNINTIYYFGIKKANEASDVDSFSQFIFSSDLSFKSASNNFENVLEKLRFNKTINNLRKSSQKSFFEINNSYYLISDTGWIKLESPKSLIYIDTLKKISAENINSTLQRKDIKDILHTDDGEIKITMYTVEK</sequence>
<dbReference type="EMBL" id="FXTC01000002">
    <property type="protein sequence ID" value="SMO54424.1"/>
    <property type="molecule type" value="Genomic_DNA"/>
</dbReference>
<evidence type="ECO:0000313" key="2">
    <source>
        <dbReference type="EMBL" id="SMO54424.1"/>
    </source>
</evidence>
<evidence type="ECO:0000256" key="1">
    <source>
        <dbReference type="SAM" id="SignalP"/>
    </source>
</evidence>
<keyword evidence="3" id="KW-1185">Reference proteome</keyword>
<name>A0A521C4T9_9FLAO</name>
<dbReference type="InterPro" id="IPR008969">
    <property type="entry name" value="CarboxyPept-like_regulatory"/>
</dbReference>
<organism evidence="2 3">
    <name type="scientific">Chryseobacterium rhizoplanae</name>
    <dbReference type="NCBI Taxonomy" id="1609531"/>
    <lineage>
        <taxon>Bacteria</taxon>
        <taxon>Pseudomonadati</taxon>
        <taxon>Bacteroidota</taxon>
        <taxon>Flavobacteriia</taxon>
        <taxon>Flavobacteriales</taxon>
        <taxon>Weeksellaceae</taxon>
        <taxon>Chryseobacterium group</taxon>
        <taxon>Chryseobacterium</taxon>
    </lineage>
</organism>
<reference evidence="2 3" key="1">
    <citation type="submission" date="2017-05" db="EMBL/GenBank/DDBJ databases">
        <authorList>
            <person name="Varghese N."/>
            <person name="Submissions S."/>
        </authorList>
    </citation>
    <scope>NUCLEOTIDE SEQUENCE [LARGE SCALE GENOMIC DNA]</scope>
    <source>
        <strain evidence="2 3">DSM 29371</strain>
    </source>
</reference>
<gene>
    <name evidence="2" type="ORF">SAMN06265171_102456</name>
</gene>
<feature type="chain" id="PRO_5022216246" description="CarboxypepD_reg-like domain-containing protein" evidence="1">
    <location>
        <begin position="23"/>
        <end position="237"/>
    </location>
</feature>
<proteinExistence type="predicted"/>
<dbReference type="Proteomes" id="UP000316916">
    <property type="component" value="Unassembled WGS sequence"/>
</dbReference>
<protein>
    <recommendedName>
        <fullName evidence="4">CarboxypepD_reg-like domain-containing protein</fullName>
    </recommendedName>
</protein>
<evidence type="ECO:0000313" key="3">
    <source>
        <dbReference type="Proteomes" id="UP000316916"/>
    </source>
</evidence>
<dbReference type="AlphaFoldDB" id="A0A521C4T9"/>
<keyword evidence="1" id="KW-0732">Signal</keyword>
<feature type="signal peptide" evidence="1">
    <location>
        <begin position="1"/>
        <end position="22"/>
    </location>
</feature>
<dbReference type="RefSeq" id="WP_142717393.1">
    <property type="nucleotide sequence ID" value="NZ_FXTC01000002.1"/>
</dbReference>